<dbReference type="InterPro" id="IPR000644">
    <property type="entry name" value="CBS_dom"/>
</dbReference>
<organism evidence="4 5">
    <name type="scientific">Litoribacter ruber</name>
    <dbReference type="NCBI Taxonomy" id="702568"/>
    <lineage>
        <taxon>Bacteria</taxon>
        <taxon>Pseudomonadati</taxon>
        <taxon>Bacteroidota</taxon>
        <taxon>Cytophagia</taxon>
        <taxon>Cytophagales</taxon>
        <taxon>Cyclobacteriaceae</taxon>
        <taxon>Litoribacter</taxon>
    </lineage>
</organism>
<dbReference type="Pfam" id="PF00571">
    <property type="entry name" value="CBS"/>
    <property type="match status" value="2"/>
</dbReference>
<dbReference type="Gene3D" id="3.10.580.10">
    <property type="entry name" value="CBS-domain"/>
    <property type="match status" value="1"/>
</dbReference>
<dbReference type="PANTHER" id="PTHR43080:SF2">
    <property type="entry name" value="CBS DOMAIN-CONTAINING PROTEIN"/>
    <property type="match status" value="1"/>
</dbReference>
<keyword evidence="1 2" id="KW-0129">CBS domain</keyword>
<dbReference type="InterPro" id="IPR051257">
    <property type="entry name" value="Diverse_CBS-Domain"/>
</dbReference>
<gene>
    <name evidence="4" type="ORF">KI659_12225</name>
</gene>
<evidence type="ECO:0000313" key="4">
    <source>
        <dbReference type="EMBL" id="MBS9524777.1"/>
    </source>
</evidence>
<proteinExistence type="predicted"/>
<dbReference type="Proteomes" id="UP001319104">
    <property type="component" value="Unassembled WGS sequence"/>
</dbReference>
<evidence type="ECO:0000256" key="1">
    <source>
        <dbReference type="ARBA" id="ARBA00023122"/>
    </source>
</evidence>
<protein>
    <submittedName>
        <fullName evidence="4">CBS domain-containing protein</fullName>
    </submittedName>
</protein>
<sequence>MVKSYQGVRVVEDKKKSLQPIYVKDYMTTNLITFNPEDGIDKVVDILTSKRISGGPVVDNSGKLVGMISEGDCLKQIIKGKYSNTPDLGGKVSEHMSTEVLTMGPDLSIFDAAQKFLTLKVRRCPVMKEGNLVGQISISDIIKAVQDLKSTTW</sequence>
<evidence type="ECO:0000313" key="5">
    <source>
        <dbReference type="Proteomes" id="UP001319104"/>
    </source>
</evidence>
<dbReference type="CDD" id="cd04629">
    <property type="entry name" value="CBS_pair_bac"/>
    <property type="match status" value="1"/>
</dbReference>
<evidence type="ECO:0000259" key="3">
    <source>
        <dbReference type="PROSITE" id="PS51371"/>
    </source>
</evidence>
<dbReference type="RefSeq" id="WP_213945636.1">
    <property type="nucleotide sequence ID" value="NZ_JAHCMY010000006.1"/>
</dbReference>
<keyword evidence="5" id="KW-1185">Reference proteome</keyword>
<dbReference type="SMART" id="SM00116">
    <property type="entry name" value="CBS"/>
    <property type="match status" value="2"/>
</dbReference>
<dbReference type="PANTHER" id="PTHR43080">
    <property type="entry name" value="CBS DOMAIN-CONTAINING PROTEIN CBSX3, MITOCHONDRIAL"/>
    <property type="match status" value="1"/>
</dbReference>
<dbReference type="InterPro" id="IPR046342">
    <property type="entry name" value="CBS_dom_sf"/>
</dbReference>
<feature type="domain" description="CBS" evidence="3">
    <location>
        <begin position="27"/>
        <end position="83"/>
    </location>
</feature>
<dbReference type="EMBL" id="JAHCMY010000006">
    <property type="protein sequence ID" value="MBS9524777.1"/>
    <property type="molecule type" value="Genomic_DNA"/>
</dbReference>
<comment type="caution">
    <text evidence="4">The sequence shown here is derived from an EMBL/GenBank/DDBJ whole genome shotgun (WGS) entry which is preliminary data.</text>
</comment>
<dbReference type="AlphaFoldDB" id="A0AAP2CIF5"/>
<dbReference type="SUPFAM" id="SSF54631">
    <property type="entry name" value="CBS-domain pair"/>
    <property type="match status" value="1"/>
</dbReference>
<evidence type="ECO:0000256" key="2">
    <source>
        <dbReference type="PROSITE-ProRule" id="PRU00703"/>
    </source>
</evidence>
<reference evidence="4 5" key="1">
    <citation type="submission" date="2021-05" db="EMBL/GenBank/DDBJ databases">
        <authorList>
            <person name="Zhang Z.D."/>
            <person name="Osman G."/>
        </authorList>
    </citation>
    <scope>NUCLEOTIDE SEQUENCE [LARGE SCALE GENOMIC DNA]</scope>
    <source>
        <strain evidence="4 5">KCTC 32217</strain>
    </source>
</reference>
<feature type="domain" description="CBS" evidence="3">
    <location>
        <begin position="96"/>
        <end position="151"/>
    </location>
</feature>
<accession>A0AAP2CIF5</accession>
<name>A0AAP2CIF5_9BACT</name>
<dbReference type="PROSITE" id="PS51371">
    <property type="entry name" value="CBS"/>
    <property type="match status" value="2"/>
</dbReference>
<dbReference type="InterPro" id="IPR044729">
    <property type="entry name" value="CBS_bac"/>
</dbReference>